<accession>A0A382QBQ8</accession>
<evidence type="ECO:0000313" key="6">
    <source>
        <dbReference type="EMBL" id="SVC82400.1"/>
    </source>
</evidence>
<sequence length="178" mass="19766">MPDTQTVIRRNVRLDFPHSVHFTREAFSTSNETLAEILRPSREGRRSKVIVYVDEGLLDGNPNLPTRIEQYFRAHEEELNLVRSPVFIRGGEAAKNDWSLVECIWEELNENAMCRHSYVVVVGGGAALDLVGFAAGTAHRGVRLVRLPTTTLSQGDGGIGVKNGVNFFGKKNWVGTFA</sequence>
<dbReference type="AlphaFoldDB" id="A0A382QBQ8"/>
<gene>
    <name evidence="6" type="ORF">METZ01_LOCUS335254</name>
</gene>
<dbReference type="SUPFAM" id="SSF56796">
    <property type="entry name" value="Dehydroquinate synthase-like"/>
    <property type="match status" value="1"/>
</dbReference>
<dbReference type="PANTHER" id="PTHR43622">
    <property type="entry name" value="3-DEHYDROQUINATE SYNTHASE"/>
    <property type="match status" value="1"/>
</dbReference>
<dbReference type="GO" id="GO:0003856">
    <property type="term" value="F:3-dehydroquinate synthase activity"/>
    <property type="evidence" value="ECO:0007669"/>
    <property type="project" value="TreeGrafter"/>
</dbReference>
<keyword evidence="2" id="KW-0520">NAD</keyword>
<evidence type="ECO:0000256" key="2">
    <source>
        <dbReference type="ARBA" id="ARBA00023027"/>
    </source>
</evidence>
<dbReference type="EMBL" id="UINC01113045">
    <property type="protein sequence ID" value="SVC82400.1"/>
    <property type="molecule type" value="Genomic_DNA"/>
</dbReference>
<dbReference type="Pfam" id="PF01761">
    <property type="entry name" value="DHQ_synthase"/>
    <property type="match status" value="1"/>
</dbReference>
<dbReference type="PANTHER" id="PTHR43622:SF7">
    <property type="entry name" value="3-DEHYDROQUINATE SYNTHASE, CHLOROPLASTIC"/>
    <property type="match status" value="1"/>
</dbReference>
<proteinExistence type="predicted"/>
<evidence type="ECO:0000256" key="1">
    <source>
        <dbReference type="ARBA" id="ARBA00022605"/>
    </source>
</evidence>
<evidence type="ECO:0000256" key="3">
    <source>
        <dbReference type="ARBA" id="ARBA00023141"/>
    </source>
</evidence>
<keyword evidence="4" id="KW-0456">Lyase</keyword>
<evidence type="ECO:0000259" key="5">
    <source>
        <dbReference type="Pfam" id="PF01761"/>
    </source>
</evidence>
<dbReference type="GO" id="GO:0009073">
    <property type="term" value="P:aromatic amino acid family biosynthetic process"/>
    <property type="evidence" value="ECO:0007669"/>
    <property type="project" value="UniProtKB-KW"/>
</dbReference>
<dbReference type="InterPro" id="IPR030960">
    <property type="entry name" value="DHQS/DOIS_N"/>
</dbReference>
<dbReference type="Gene3D" id="3.40.50.1970">
    <property type="match status" value="1"/>
</dbReference>
<evidence type="ECO:0000256" key="4">
    <source>
        <dbReference type="ARBA" id="ARBA00023239"/>
    </source>
</evidence>
<dbReference type="InterPro" id="IPR050071">
    <property type="entry name" value="Dehydroquinate_synthase"/>
</dbReference>
<organism evidence="6">
    <name type="scientific">marine metagenome</name>
    <dbReference type="NCBI Taxonomy" id="408172"/>
    <lineage>
        <taxon>unclassified sequences</taxon>
        <taxon>metagenomes</taxon>
        <taxon>ecological metagenomes</taxon>
    </lineage>
</organism>
<feature type="domain" description="3-dehydroquinate synthase N-terminal" evidence="5">
    <location>
        <begin position="87"/>
        <end position="178"/>
    </location>
</feature>
<name>A0A382QBQ8_9ZZZZ</name>
<keyword evidence="3" id="KW-0057">Aromatic amino acid biosynthesis</keyword>
<keyword evidence="1" id="KW-0028">Amino-acid biosynthesis</keyword>
<feature type="non-terminal residue" evidence="6">
    <location>
        <position position="178"/>
    </location>
</feature>
<reference evidence="6" key="1">
    <citation type="submission" date="2018-05" db="EMBL/GenBank/DDBJ databases">
        <authorList>
            <person name="Lanie J.A."/>
            <person name="Ng W.-L."/>
            <person name="Kazmierczak K.M."/>
            <person name="Andrzejewski T.M."/>
            <person name="Davidsen T.M."/>
            <person name="Wayne K.J."/>
            <person name="Tettelin H."/>
            <person name="Glass J.I."/>
            <person name="Rusch D."/>
            <person name="Podicherti R."/>
            <person name="Tsui H.-C.T."/>
            <person name="Winkler M.E."/>
        </authorList>
    </citation>
    <scope>NUCLEOTIDE SEQUENCE</scope>
</reference>
<dbReference type="GO" id="GO:0008652">
    <property type="term" value="P:amino acid biosynthetic process"/>
    <property type="evidence" value="ECO:0007669"/>
    <property type="project" value="UniProtKB-KW"/>
</dbReference>
<protein>
    <recommendedName>
        <fullName evidence="5">3-dehydroquinate synthase N-terminal domain-containing protein</fullName>
    </recommendedName>
</protein>